<evidence type="ECO:0000256" key="1">
    <source>
        <dbReference type="SAM" id="Coils"/>
    </source>
</evidence>
<dbReference type="AlphaFoldDB" id="A0ABD6CS48"/>
<dbReference type="Proteomes" id="UP001597085">
    <property type="component" value="Unassembled WGS sequence"/>
</dbReference>
<organism evidence="3 4">
    <name type="scientific">Halobellus rarus</name>
    <dbReference type="NCBI Taxonomy" id="1126237"/>
    <lineage>
        <taxon>Archaea</taxon>
        <taxon>Methanobacteriati</taxon>
        <taxon>Methanobacteriota</taxon>
        <taxon>Stenosarchaea group</taxon>
        <taxon>Halobacteria</taxon>
        <taxon>Halobacteriales</taxon>
        <taxon>Haloferacaceae</taxon>
        <taxon>Halobellus</taxon>
    </lineage>
</organism>
<sequence length="154" mass="17118">PAFIGPQVNWVECWICGQVIEDFSRVEGIDVSAEDDYYPQMKPVCPKHVEDDEEIDRGDGVATDGGSFEELNALERQADALEEIAEQQRIQNAALLELIRTLDHRLPELHDHPPAEPTSPRSGRSLAGWVEDAALDLDERVDLNAVDRASEGSQ</sequence>
<reference evidence="3 4" key="1">
    <citation type="journal article" date="2019" name="Int. J. Syst. Evol. Microbiol.">
        <title>The Global Catalogue of Microorganisms (GCM) 10K type strain sequencing project: providing services to taxonomists for standard genome sequencing and annotation.</title>
        <authorList>
            <consortium name="The Broad Institute Genomics Platform"/>
            <consortium name="The Broad Institute Genome Sequencing Center for Infectious Disease"/>
            <person name="Wu L."/>
            <person name="Ma J."/>
        </authorList>
    </citation>
    <scope>NUCLEOTIDE SEQUENCE [LARGE SCALE GENOMIC DNA]</scope>
    <source>
        <strain evidence="3 4">CGMCC 1.12121</strain>
    </source>
</reference>
<protein>
    <submittedName>
        <fullName evidence="3">Uncharacterized protein</fullName>
    </submittedName>
</protein>
<evidence type="ECO:0000313" key="3">
    <source>
        <dbReference type="EMBL" id="MFD1601038.1"/>
    </source>
</evidence>
<evidence type="ECO:0000256" key="2">
    <source>
        <dbReference type="SAM" id="MobiDB-lite"/>
    </source>
</evidence>
<accession>A0ABD6CS48</accession>
<feature type="non-terminal residue" evidence="3">
    <location>
        <position position="1"/>
    </location>
</feature>
<proteinExistence type="predicted"/>
<gene>
    <name evidence="3" type="ORF">ACFSBX_19060</name>
</gene>
<comment type="caution">
    <text evidence="3">The sequence shown here is derived from an EMBL/GenBank/DDBJ whole genome shotgun (WGS) entry which is preliminary data.</text>
</comment>
<keyword evidence="1" id="KW-0175">Coiled coil</keyword>
<feature type="region of interest" description="Disordered" evidence="2">
    <location>
        <begin position="107"/>
        <end position="127"/>
    </location>
</feature>
<evidence type="ECO:0000313" key="4">
    <source>
        <dbReference type="Proteomes" id="UP001597085"/>
    </source>
</evidence>
<keyword evidence="4" id="KW-1185">Reference proteome</keyword>
<feature type="coiled-coil region" evidence="1">
    <location>
        <begin position="71"/>
        <end position="98"/>
    </location>
</feature>
<dbReference type="EMBL" id="JBHUDK010000030">
    <property type="protein sequence ID" value="MFD1601038.1"/>
    <property type="molecule type" value="Genomic_DNA"/>
</dbReference>
<name>A0ABD6CS48_9EURY</name>